<dbReference type="STRING" id="5643.A0A060SJG9"/>
<feature type="region of interest" description="Disordered" evidence="1">
    <location>
        <begin position="105"/>
        <end position="178"/>
    </location>
</feature>
<keyword evidence="3" id="KW-1185">Reference proteome</keyword>
<feature type="compositionally biased region" description="Acidic residues" evidence="1">
    <location>
        <begin position="141"/>
        <end position="150"/>
    </location>
</feature>
<comment type="caution">
    <text evidence="2">The sequence shown here is derived from an EMBL/GenBank/DDBJ whole genome shotgun (WGS) entry which is preliminary data.</text>
</comment>
<reference evidence="2" key="1">
    <citation type="submission" date="2014-01" db="EMBL/GenBank/DDBJ databases">
        <title>The genome of the white-rot fungus Pycnoporus cinnabarinus: a basidiomycete model with a versatile arsenal for lignocellulosic biomass breakdown.</title>
        <authorList>
            <person name="Levasseur A."/>
            <person name="Lomascolo A."/>
            <person name="Ruiz-Duenas F.J."/>
            <person name="Uzan E."/>
            <person name="Piumi F."/>
            <person name="Kues U."/>
            <person name="Ram A.F.J."/>
            <person name="Murat C."/>
            <person name="Haon M."/>
            <person name="Benoit I."/>
            <person name="Arfi Y."/>
            <person name="Chevret D."/>
            <person name="Drula E."/>
            <person name="Kwon M.J."/>
            <person name="Gouret P."/>
            <person name="Lesage-Meessen L."/>
            <person name="Lombard V."/>
            <person name="Mariette J."/>
            <person name="Noirot C."/>
            <person name="Park J."/>
            <person name="Patyshakuliyeva A."/>
            <person name="Wieneger R.A.B."/>
            <person name="Wosten H.A.B."/>
            <person name="Martin F."/>
            <person name="Coutinho P.M."/>
            <person name="de Vries R."/>
            <person name="Martinez A.T."/>
            <person name="Klopp C."/>
            <person name="Pontarotti P."/>
            <person name="Henrissat B."/>
            <person name="Record E."/>
        </authorList>
    </citation>
    <scope>NUCLEOTIDE SEQUENCE [LARGE SCALE GENOMIC DNA]</scope>
    <source>
        <strain evidence="2">BRFM137</strain>
    </source>
</reference>
<dbReference type="AlphaFoldDB" id="A0A060SJG9"/>
<protein>
    <submittedName>
        <fullName evidence="2">Uncharacterized protein</fullName>
    </submittedName>
</protein>
<dbReference type="Proteomes" id="UP000029665">
    <property type="component" value="Unassembled WGS sequence"/>
</dbReference>
<feature type="compositionally biased region" description="Basic and acidic residues" evidence="1">
    <location>
        <begin position="105"/>
        <end position="117"/>
    </location>
</feature>
<evidence type="ECO:0000313" key="2">
    <source>
        <dbReference type="EMBL" id="CDO72598.1"/>
    </source>
</evidence>
<name>A0A060SJG9_PYCCI</name>
<accession>A0A060SJG9</accession>
<sequence>MFTRAVEITQDPRATMHWTIQRFCDFVFLAYGVKLVGWPSHIKFVNLSDVSMSTACIRALLNAWERGKMRWAKATPGELAAARENARNACPGPLFQDPLSCPRGGRNDVGKHRERPTVDSAKYPPWYTRDGPKSQRYIDSNEVEEIENADDWGMPHPHAGMAEGERLEDPTEPSLDDE</sequence>
<dbReference type="OrthoDB" id="2747875at2759"/>
<organism evidence="2 3">
    <name type="scientific">Pycnoporus cinnabarinus</name>
    <name type="common">Cinnabar-red polypore</name>
    <name type="synonym">Trametes cinnabarina</name>
    <dbReference type="NCBI Taxonomy" id="5643"/>
    <lineage>
        <taxon>Eukaryota</taxon>
        <taxon>Fungi</taxon>
        <taxon>Dikarya</taxon>
        <taxon>Basidiomycota</taxon>
        <taxon>Agaricomycotina</taxon>
        <taxon>Agaricomycetes</taxon>
        <taxon>Polyporales</taxon>
        <taxon>Polyporaceae</taxon>
        <taxon>Trametes</taxon>
    </lineage>
</organism>
<dbReference type="OMA" id="ENARNAC"/>
<dbReference type="EMBL" id="CCBP010000115">
    <property type="protein sequence ID" value="CDO72598.1"/>
    <property type="molecule type" value="Genomic_DNA"/>
</dbReference>
<gene>
    <name evidence="2" type="ORF">BN946_scf184985.g17</name>
</gene>
<proteinExistence type="predicted"/>
<dbReference type="HOGENOM" id="CLU_1428535_0_0_1"/>
<evidence type="ECO:0000313" key="3">
    <source>
        <dbReference type="Proteomes" id="UP000029665"/>
    </source>
</evidence>
<evidence type="ECO:0000256" key="1">
    <source>
        <dbReference type="SAM" id="MobiDB-lite"/>
    </source>
</evidence>